<protein>
    <submittedName>
        <fullName evidence="7">Retrotransposon protein, putative, Ty1-copia sub-class</fullName>
    </submittedName>
</protein>
<keyword evidence="2" id="KW-0645">Protease</keyword>
<feature type="compositionally biased region" description="Low complexity" evidence="5">
    <location>
        <begin position="2307"/>
        <end position="2322"/>
    </location>
</feature>
<evidence type="ECO:0000256" key="4">
    <source>
        <dbReference type="ARBA" id="ARBA00022839"/>
    </source>
</evidence>
<dbReference type="Pfam" id="PF17846">
    <property type="entry name" value="XRN_M"/>
    <property type="match status" value="3"/>
</dbReference>
<keyword evidence="1" id="KW-0540">Nuclease</keyword>
<dbReference type="Gene3D" id="3.30.420.10">
    <property type="entry name" value="Ribonuclease H-like superfamily/Ribonuclease H"/>
    <property type="match status" value="1"/>
</dbReference>
<keyword evidence="4" id="KW-0269">Exonuclease</keyword>
<dbReference type="InterPro" id="IPR054722">
    <property type="entry name" value="PolX-like_BBD"/>
</dbReference>
<dbReference type="PANTHER" id="PTHR12341">
    <property type="entry name" value="5'-&gt;3' EXORIBONUCLEASE"/>
    <property type="match status" value="1"/>
</dbReference>
<dbReference type="GO" id="GO:0004190">
    <property type="term" value="F:aspartic-type endopeptidase activity"/>
    <property type="evidence" value="ECO:0007669"/>
    <property type="project" value="UniProtKB-KW"/>
</dbReference>
<dbReference type="CDD" id="cd09272">
    <property type="entry name" value="RNase_HI_RT_Ty1"/>
    <property type="match status" value="1"/>
</dbReference>
<dbReference type="InterPro" id="IPR013103">
    <property type="entry name" value="RVT_2"/>
</dbReference>
<evidence type="ECO:0000313" key="8">
    <source>
        <dbReference type="Proteomes" id="UP000000763"/>
    </source>
</evidence>
<dbReference type="Pfam" id="PF22936">
    <property type="entry name" value="Pol_BBD"/>
    <property type="match status" value="1"/>
</dbReference>
<feature type="compositionally biased region" description="Polar residues" evidence="5">
    <location>
        <begin position="971"/>
        <end position="982"/>
    </location>
</feature>
<accession>Q2RAC8</accession>
<evidence type="ECO:0000256" key="3">
    <source>
        <dbReference type="ARBA" id="ARBA00022801"/>
    </source>
</evidence>
<dbReference type="InterPro" id="IPR025724">
    <property type="entry name" value="GAG-pre-integrase_dom"/>
</dbReference>
<evidence type="ECO:0000256" key="5">
    <source>
        <dbReference type="SAM" id="MobiDB-lite"/>
    </source>
</evidence>
<dbReference type="SUPFAM" id="SSF53098">
    <property type="entry name" value="Ribonuclease H-like"/>
    <property type="match status" value="1"/>
</dbReference>
<name>Q2RAC8_ORYSJ</name>
<feature type="compositionally biased region" description="Basic and acidic residues" evidence="5">
    <location>
        <begin position="413"/>
        <end position="426"/>
    </location>
</feature>
<dbReference type="GO" id="GO:0015074">
    <property type="term" value="P:DNA integration"/>
    <property type="evidence" value="ECO:0007669"/>
    <property type="project" value="InterPro"/>
</dbReference>
<evidence type="ECO:0000256" key="1">
    <source>
        <dbReference type="ARBA" id="ARBA00022722"/>
    </source>
</evidence>
<dbReference type="GO" id="GO:0003676">
    <property type="term" value="F:nucleic acid binding"/>
    <property type="evidence" value="ECO:0007669"/>
    <property type="project" value="InterPro"/>
</dbReference>
<dbReference type="InterPro" id="IPR036397">
    <property type="entry name" value="RNaseH_sf"/>
</dbReference>
<feature type="domain" description="Integrase catalytic" evidence="6">
    <location>
        <begin position="692"/>
        <end position="860"/>
    </location>
</feature>
<dbReference type="Pfam" id="PF00665">
    <property type="entry name" value="rve"/>
    <property type="match status" value="1"/>
</dbReference>
<dbReference type="InterPro" id="IPR004859">
    <property type="entry name" value="Xrn1_N"/>
</dbReference>
<dbReference type="Pfam" id="PF25597">
    <property type="entry name" value="SH3_retrovirus"/>
    <property type="match status" value="1"/>
</dbReference>
<reference evidence="8" key="1">
    <citation type="journal article" date="2005" name="Nature">
        <title>The map-based sequence of the rice genome.</title>
        <authorList>
            <consortium name="International rice genome sequencing project (IRGSP)"/>
            <person name="Matsumoto T."/>
            <person name="Wu J."/>
            <person name="Kanamori H."/>
            <person name="Katayose Y."/>
            <person name="Fujisawa M."/>
            <person name="Namiki N."/>
            <person name="Mizuno H."/>
            <person name="Yamamoto K."/>
            <person name="Antonio B.A."/>
            <person name="Baba T."/>
            <person name="Sakata K."/>
            <person name="Nagamura Y."/>
            <person name="Aoki H."/>
            <person name="Arikawa K."/>
            <person name="Arita K."/>
            <person name="Bito T."/>
            <person name="Chiden Y."/>
            <person name="Fujitsuka N."/>
            <person name="Fukunaka R."/>
            <person name="Hamada M."/>
            <person name="Harada C."/>
            <person name="Hayashi A."/>
            <person name="Hijishita S."/>
            <person name="Honda M."/>
            <person name="Hosokawa S."/>
            <person name="Ichikawa Y."/>
            <person name="Idonuma A."/>
            <person name="Iijima M."/>
            <person name="Ikeda M."/>
            <person name="Ikeno M."/>
            <person name="Ito K."/>
            <person name="Ito S."/>
            <person name="Ito T."/>
            <person name="Ito Y."/>
            <person name="Ito Y."/>
            <person name="Iwabuchi A."/>
            <person name="Kamiya K."/>
            <person name="Karasawa W."/>
            <person name="Kurita K."/>
            <person name="Katagiri S."/>
            <person name="Kikuta A."/>
            <person name="Kobayashi H."/>
            <person name="Kobayashi N."/>
            <person name="Machita K."/>
            <person name="Maehara T."/>
            <person name="Masukawa M."/>
            <person name="Mizubayashi T."/>
            <person name="Mukai Y."/>
            <person name="Nagasaki H."/>
            <person name="Nagata Y."/>
            <person name="Naito S."/>
            <person name="Nakashima M."/>
            <person name="Nakama Y."/>
            <person name="Nakamichi Y."/>
            <person name="Nakamura M."/>
            <person name="Meguro A."/>
            <person name="Negishi M."/>
            <person name="Ohta I."/>
            <person name="Ohta T."/>
            <person name="Okamoto M."/>
            <person name="Ono N."/>
            <person name="Saji S."/>
            <person name="Sakaguchi M."/>
            <person name="Sakai K."/>
            <person name="Shibata M."/>
            <person name="Shimokawa T."/>
            <person name="Song J."/>
            <person name="Takazaki Y."/>
            <person name="Terasawa K."/>
            <person name="Tsugane M."/>
            <person name="Tsuji K."/>
            <person name="Ueda S."/>
            <person name="Waki K."/>
            <person name="Yamagata H."/>
            <person name="Yamamoto M."/>
            <person name="Yamamoto S."/>
            <person name="Yamane H."/>
            <person name="Yoshiki S."/>
            <person name="Yoshihara R."/>
            <person name="Yukawa K."/>
            <person name="Zhong H."/>
            <person name="Yano M."/>
            <person name="Yuan Q."/>
            <person name="Ouyang S."/>
            <person name="Liu J."/>
            <person name="Jones K.M."/>
            <person name="Gansberger K."/>
            <person name="Moffat K."/>
            <person name="Hill J."/>
            <person name="Bera J."/>
            <person name="Fadrosh D."/>
            <person name="Jin S."/>
            <person name="Johri S."/>
            <person name="Kim M."/>
            <person name="Overton L."/>
            <person name="Reardon M."/>
            <person name="Tsitrin T."/>
            <person name="Vuong H."/>
            <person name="Weaver B."/>
            <person name="Ciecko A."/>
            <person name="Tallon L."/>
            <person name="Jackson J."/>
            <person name="Pai G."/>
            <person name="Aken S.V."/>
            <person name="Utterback T."/>
            <person name="Reidmuller S."/>
            <person name="Feldblyum T."/>
            <person name="Hsiao J."/>
            <person name="Zismann V."/>
            <person name="Iobst S."/>
            <person name="de Vazeille A.R."/>
            <person name="Buell C.R."/>
            <person name="Ying K."/>
            <person name="Li Y."/>
            <person name="Lu T."/>
            <person name="Huang Y."/>
            <person name="Zhao Q."/>
            <person name="Feng Q."/>
            <person name="Zhang L."/>
            <person name="Zhu J."/>
            <person name="Weng Q."/>
            <person name="Mu J."/>
            <person name="Lu Y."/>
            <person name="Fan D."/>
            <person name="Liu Y."/>
            <person name="Guan J."/>
            <person name="Zhang Y."/>
            <person name="Yu S."/>
            <person name="Liu X."/>
            <person name="Zhang Y."/>
            <person name="Hong G."/>
            <person name="Han B."/>
            <person name="Choisne N."/>
            <person name="Demange N."/>
            <person name="Orjeda G."/>
            <person name="Samain S."/>
            <person name="Cattolico L."/>
            <person name="Pelletier E."/>
            <person name="Couloux A."/>
            <person name="Segurens B."/>
            <person name="Wincker P."/>
            <person name="D'Hont A."/>
            <person name="Scarpelli C."/>
            <person name="Weissenbach J."/>
            <person name="Salanoubat M."/>
            <person name="Quetier F."/>
            <person name="Yu Y."/>
            <person name="Kim H.R."/>
            <person name="Rambo T."/>
            <person name="Currie J."/>
            <person name="Collura K."/>
            <person name="Luo M."/>
            <person name="Yang T."/>
            <person name="Ammiraju J.S.S."/>
            <person name="Engler F."/>
            <person name="Soderlund C."/>
            <person name="Wing R.A."/>
            <person name="Palmer L.E."/>
            <person name="de la Bastide M."/>
            <person name="Spiegel L."/>
            <person name="Nascimento L."/>
            <person name="Zutavern T."/>
            <person name="O'Shaughnessy A."/>
            <person name="Dike S."/>
            <person name="Dedhia N."/>
            <person name="Preston R."/>
            <person name="Balija V."/>
            <person name="McCombie W.R."/>
            <person name="Chow T."/>
            <person name="Chen H."/>
            <person name="Chung M."/>
            <person name="Chen C."/>
            <person name="Shaw J."/>
            <person name="Wu H."/>
            <person name="Hsiao K."/>
            <person name="Chao Y."/>
            <person name="Chu M."/>
            <person name="Cheng C."/>
            <person name="Hour A."/>
            <person name="Lee P."/>
            <person name="Lin S."/>
            <person name="Lin Y."/>
            <person name="Liou J."/>
            <person name="Liu S."/>
            <person name="Hsing Y."/>
            <person name="Raghuvanshi S."/>
            <person name="Mohanty A."/>
            <person name="Bharti A.K."/>
            <person name="Gaur A."/>
            <person name="Gupta V."/>
            <person name="Kumar D."/>
            <person name="Ravi V."/>
            <person name="Vij S."/>
            <person name="Kapur A."/>
            <person name="Khurana P."/>
            <person name="Khurana P."/>
            <person name="Khurana J.P."/>
            <person name="Tyagi A.K."/>
            <person name="Gaikwad K."/>
            <person name="Singh A."/>
            <person name="Dalal V."/>
            <person name="Srivastava S."/>
            <person name="Dixit A."/>
            <person name="Pal A.K."/>
            <person name="Ghazi I.A."/>
            <person name="Yadav M."/>
            <person name="Pandit A."/>
            <person name="Bhargava A."/>
            <person name="Sureshbabu K."/>
            <person name="Batra K."/>
            <person name="Sharma T.R."/>
            <person name="Mohapatra T."/>
            <person name="Singh N.K."/>
            <person name="Messing J."/>
            <person name="Nelson A.B."/>
            <person name="Fuks G."/>
            <person name="Kavchok S."/>
            <person name="Keizer G."/>
            <person name="Linton E."/>
            <person name="Llaca V."/>
            <person name="Song R."/>
            <person name="Tanyolac B."/>
            <person name="Young S."/>
            <person name="Ho-Il K."/>
            <person name="Hahn J.H."/>
            <person name="Sangsakoo G."/>
            <person name="Vanavichit A."/>
            <person name="de Mattos Luiz.A.T."/>
            <person name="Zimmer P.D."/>
            <person name="Malone G."/>
            <person name="Dellagostin O."/>
            <person name="de Oliveira A.C."/>
            <person name="Bevan M."/>
            <person name="Bancroft I."/>
            <person name="Minx P."/>
            <person name="Cordum H."/>
            <person name="Wilson R."/>
            <person name="Cheng Z."/>
            <person name="Jin W."/>
            <person name="Jiang J."/>
            <person name="Leong S.A."/>
            <person name="Iwama H."/>
            <person name="Gojobori T."/>
            <person name="Itoh T."/>
            <person name="Niimura Y."/>
            <person name="Fujii Y."/>
            <person name="Habara T."/>
            <person name="Sakai H."/>
            <person name="Sato Y."/>
            <person name="Wilson G."/>
            <person name="Kumar K."/>
            <person name="McCouch S."/>
            <person name="Juretic N."/>
            <person name="Hoen D."/>
            <person name="Wright S."/>
            <person name="Bruskiewich R."/>
            <person name="Bureau T."/>
            <person name="Miyao A."/>
            <person name="Hirochika H."/>
            <person name="Nishikawa T."/>
            <person name="Kadowaki K."/>
            <person name="Sugiura M."/>
            <person name="Burr B."/>
            <person name="Sasaki T."/>
        </authorList>
    </citation>
    <scope>NUCLEOTIDE SEQUENCE [LARGE SCALE GENOMIC DNA]</scope>
    <source>
        <strain evidence="8">cv. Nipponbare</strain>
    </source>
</reference>
<dbReference type="Proteomes" id="UP000000763">
    <property type="component" value="Chromosome 11"/>
</dbReference>
<evidence type="ECO:0000256" key="2">
    <source>
        <dbReference type="ARBA" id="ARBA00022750"/>
    </source>
</evidence>
<dbReference type="Pfam" id="PF13976">
    <property type="entry name" value="gag_pre-integrs"/>
    <property type="match status" value="1"/>
</dbReference>
<feature type="compositionally biased region" description="Gly residues" evidence="5">
    <location>
        <begin position="2272"/>
        <end position="2306"/>
    </location>
</feature>
<dbReference type="CDD" id="cd18673">
    <property type="entry name" value="PIN_XRN1-2-like"/>
    <property type="match status" value="1"/>
</dbReference>
<dbReference type="EMBL" id="AC134048">
    <property type="protein sequence ID" value="AAX92941.1"/>
    <property type="molecule type" value="Genomic_DNA"/>
</dbReference>
<evidence type="ECO:0000259" key="6">
    <source>
        <dbReference type="PROSITE" id="PS50994"/>
    </source>
</evidence>
<dbReference type="PANTHER" id="PTHR12341:SF62">
    <property type="entry name" value="5'-3' EXORIBONUCLEASE 3-LIKE"/>
    <property type="match status" value="1"/>
</dbReference>
<dbReference type="Pfam" id="PF03159">
    <property type="entry name" value="XRN_N"/>
    <property type="match status" value="2"/>
</dbReference>
<feature type="region of interest" description="Disordered" evidence="5">
    <location>
        <begin position="2182"/>
        <end position="2221"/>
    </location>
</feature>
<dbReference type="InterPro" id="IPR001584">
    <property type="entry name" value="Integrase_cat-core"/>
</dbReference>
<dbReference type="Gene3D" id="3.40.50.12390">
    <property type="match status" value="2"/>
</dbReference>
<evidence type="ECO:0000313" key="7">
    <source>
        <dbReference type="EMBL" id="AAX92941.1"/>
    </source>
</evidence>
<dbReference type="InterPro" id="IPR041412">
    <property type="entry name" value="Xrn1_helical"/>
</dbReference>
<gene>
    <name evidence="7" type="ordered locus">LOC_Os11g05840</name>
</gene>
<dbReference type="Pfam" id="PF14223">
    <property type="entry name" value="Retrotran_gag_2"/>
    <property type="match status" value="1"/>
</dbReference>
<dbReference type="Pfam" id="PF07727">
    <property type="entry name" value="RVT_2"/>
    <property type="match status" value="1"/>
</dbReference>
<feature type="region of interest" description="Disordered" evidence="5">
    <location>
        <begin position="410"/>
        <end position="436"/>
    </location>
</feature>
<dbReference type="SUPFAM" id="SSF56672">
    <property type="entry name" value="DNA/RNA polymerases"/>
    <property type="match status" value="1"/>
</dbReference>
<keyword evidence="2" id="KW-0064">Aspartyl protease</keyword>
<dbReference type="GO" id="GO:0004527">
    <property type="term" value="F:exonuclease activity"/>
    <property type="evidence" value="ECO:0007669"/>
    <property type="project" value="UniProtKB-KW"/>
</dbReference>
<dbReference type="PROSITE" id="PS50994">
    <property type="entry name" value="INTEGRASE"/>
    <property type="match status" value="1"/>
</dbReference>
<dbReference type="InterPro" id="IPR043502">
    <property type="entry name" value="DNA/RNA_pol_sf"/>
</dbReference>
<dbReference type="InterPro" id="IPR012337">
    <property type="entry name" value="RNaseH-like_sf"/>
</dbReference>
<proteinExistence type="predicted"/>
<dbReference type="InterPro" id="IPR057670">
    <property type="entry name" value="SH3_retrovirus"/>
</dbReference>
<feature type="compositionally biased region" description="Gly residues" evidence="5">
    <location>
        <begin position="2323"/>
        <end position="2340"/>
    </location>
</feature>
<dbReference type="InterPro" id="IPR027073">
    <property type="entry name" value="5_3_exoribonuclease"/>
</dbReference>
<keyword evidence="3" id="KW-0378">Hydrolase</keyword>
<organism evidence="7 8">
    <name type="scientific">Oryza sativa subsp. japonica</name>
    <name type="common">Rice</name>
    <dbReference type="NCBI Taxonomy" id="39947"/>
    <lineage>
        <taxon>Eukaryota</taxon>
        <taxon>Viridiplantae</taxon>
        <taxon>Streptophyta</taxon>
        <taxon>Embryophyta</taxon>
        <taxon>Tracheophyta</taxon>
        <taxon>Spermatophyta</taxon>
        <taxon>Magnoliopsida</taxon>
        <taxon>Liliopsida</taxon>
        <taxon>Poales</taxon>
        <taxon>Poaceae</taxon>
        <taxon>BOP clade</taxon>
        <taxon>Oryzoideae</taxon>
        <taxon>Oryzeae</taxon>
        <taxon>Oryzinae</taxon>
        <taxon>Oryza</taxon>
        <taxon>Oryza sativa</taxon>
    </lineage>
</organism>
<feature type="region of interest" description="Disordered" evidence="5">
    <location>
        <begin position="969"/>
        <end position="991"/>
    </location>
</feature>
<dbReference type="Gene3D" id="1.25.40.1050">
    <property type="match status" value="1"/>
</dbReference>
<reference evidence="8" key="2">
    <citation type="journal article" date="2008" name="Nucleic Acids Res.">
        <title>The rice annotation project database (RAP-DB): 2008 update.</title>
        <authorList>
            <consortium name="The rice annotation project (RAP)"/>
        </authorList>
    </citation>
    <scope>GENOME REANNOTATION</scope>
    <source>
        <strain evidence="8">cv. Nipponbare</strain>
    </source>
</reference>
<feature type="region of interest" description="Disordered" evidence="5">
    <location>
        <begin position="2237"/>
        <end position="2340"/>
    </location>
</feature>
<sequence>MGVPSFYRWLVGKYPAIVSPANDDDDDVGSSSNGAAAPPVYHNLYLDMNGIIHPCFHPQDQVCPPSPVPTTLEEVFHSMFDYMDRLIRIVRPTSLLYLAVDGVAPRAKMNQQRARRFKSAMAAKQAEVEENILRDRFRAEGKKVLPRETSSSSEVSDPNVITLGTEFMDKLSDALKYYIRARLNSDPLWKDINVYPNFFLANSGLIPMASLKYDLPLLYRDTRFSLWQVKMRAVLAQQDLDDALSGFDKRTHDWSNDEKKRDRKAMSYIHLHLSNNILQEVLKEEIAAGLWLKLEQICMTKDLTSKMHLKQTLFLHKLQDDGSVMDHLSAFKEIIADLESMEVKYDEEDLGLILLCSLPSSYANFRDTILYSRDTLTLKEVYDALHVKEKMKKMVPSEGSNSQAEGLIVWGRQQEKNTKNQSRDKSSSSYRGRSKSRGRYKSCKYCKRDGHDIFECWKLHDKDKRTGKYVPKGKKEEEGKAAVVTDEKSDAELLVAYAGCAQTSDQWILNTACIYHMCPNRDWFATYEAVQVGTVLMGDDTPCEVAGIGTVQIKMFDGCIRTLSDVRHIPNLKRSLISLCTLDRKGYKYSGGDGILKVTKGSLVVMKADIKSANLYHLRGTTILGNVAAVSDSLSNSDATNLWHMRLGHMTEIGLAELSKRGLLDGQSIGKLKFCEHCIFGKHKRVKFNTSTHTTEGILDYVHSDLWGPARKTSFGGTRYMMTIVDDYSRKVWPYFLKHKYQAFDVFKEWKTMVERQTERKVKILRTDNGMEFCSKIFKSYCKSEGIVRHYTVPHTPQQNGVAERMNRTIISKARCLLSNAGLPKQFWAEAVSTACYLINRSPSYAIDKKTPIEVWSGSPANYSDLRVFGCTAYAHVDNGKLEPRAIKCIFLGYPSGVKGYKLWCPETKKVVISRNVVFHESVMLHDKPSTNVPVESQEKASVQVEHLISSGHAPEKEDVAINQDEPVIEDSNSSIVQQSPKRSIAKDRPKRNIKPPQRYIEEANIVAYALSVAEEIEGNAEPSTYSEAIVSDDCNRWITAMHDEMESLEKNHTWELVKLPKEKKPIRCKWIFKRKEGISSSDEARYKARLIAKGYSQIPGIDFNDVFSPVVKHSSIRTLLSIVAMHDYELEQMDVKTAFLHGELEEDIYMEQPKGFVVPGKENLVCRLKKSLYGLKQSPRQWYKRFDSFMLSQKFRRSNYDSCVYLKVVDGSAIYLLLYVDDMLIAAKDKSEIAKLKAQLSSEFEMKDLGAAKKILGMEITRKRHSFKLYLSQKGYIEKVLRRFNMHDAKPVSTPLAAHFRLSSDLCPQSDYDIEYMSRVPYSSAVGSLMYAMVCSRPDLSHALSVVSRYMANPGKEHWKAVQWIFRYLRGTSSACLQFGRSRDGLVGYVDSDFAGDLDRGRSLAGYVFTIGGCAVSWKASLQATVALSTTEAEYMAISEACKEAIWLRGLYTVLCAVTSCINIFCDSQSAICLTKDQMFHERTKHIDVRYHFIRGLIAEGDVKICKISIHDNPADMMTKPVPATKFELCSSLVILSDANVPGEGEHKIMSFIRAQRGREGYDPNTRHCLYGLDADLIMLALASHEVHFSILREEVLHQNNQENTIPITPKTFTSQEAEKFKCRAWFPRITEARPEGKLTKKPYQFLNIWVLREYLELDMKIPNPIQTLDVERMIDDFVFICFLTGNDFIPHIPSLEIHEGAIDLLIEVYKTSFNKMGGYIVDTDKVKDKHAAYLKVSRLEKFFHELSLYEEKIFLKCYDLARGFEDFGRKVGEEAEEQQEQGSWVAHPFGPSEPDIGAPVACNTWAVPDRVGECRINFQRKIERQAAENTWNERNTENVEENLDDQCIMVKSSQTDGQVSDEQDITMNTLELRKNLKDILHNKQDLIKTGACKHDKIKLGSPGWKSRFFKEKFDAETKDEIAKLQNEMVTISCFLNYANGILYLTVQKYLEGLCWVLCYYFADVPSWSWYYPFYYAPFASDVRGLSRSFALPGCYSKLMDCDESAIQAFYPSELDIDTDGKRYLWQGIAKLPFIEDKLLLSVTKTAEKDLAVHELRRNTVRQEKIFLRNSNALAKNEAFAQTSDCSLQKLPIDPATSEIGGWLSPDDDDFSNGFCGSPIENDLSISAKFFNPEAVKPATRLLQNVTVPYKTVTEADICARPLWHTHPYPKHPALSMHNVQQQRLQSSRPETPCWKPSTPPPPRREEIRSAGTGWLGRGRGGNIPVAVAASTAVAGETRQSWSSSRYGRGRGSGATAVGHGQMTTTRHQWSGGGGYGRSSGVDNGGGRGSYNLRPGGGGGGGGGYQWQQQQQTAWRPVGSPWGRGGGGGDGGNGQPRGR</sequence>